<sequence length="178" mass="20131">MKNNDRFMKIVSIPTPLYESLLGQYFVGQTELITLKKGRNAWGSLSNPKYSNVDLFVNAFTITNYSKQPILAEIWFNAIPPGDSMISKNVTPTNTAIYPPPNPDVKIEFAELVEGHPYKGVNAFKRIVPPQSTLVSDEDGKFIFPSGESFVIFLVTQDNECIEAEIAFGWFEKMKKYH</sequence>
<reference evidence="1 2" key="1">
    <citation type="submission" date="2023-04" db="EMBL/GenBank/DDBJ databases">
        <title>Genomic of Lysinibacillus capsici TSBLM.</title>
        <authorList>
            <person name="Hu X.S."/>
            <person name="Yu C.H."/>
        </authorList>
    </citation>
    <scope>NUCLEOTIDE SEQUENCE [LARGE SCALE GENOMIC DNA]</scope>
    <source>
        <strain evidence="1 2">TSBLM</strain>
    </source>
</reference>
<gene>
    <name evidence="1" type="ORF">QBO96_05005</name>
</gene>
<proteinExistence type="predicted"/>
<dbReference type="Proteomes" id="UP001244564">
    <property type="component" value="Chromosome"/>
</dbReference>
<name>A0ABY8KJH1_9BACI</name>
<organism evidence="1 2">
    <name type="scientific">Lysinibacillus capsici</name>
    <dbReference type="NCBI Taxonomy" id="2115968"/>
    <lineage>
        <taxon>Bacteria</taxon>
        <taxon>Bacillati</taxon>
        <taxon>Bacillota</taxon>
        <taxon>Bacilli</taxon>
        <taxon>Bacillales</taxon>
        <taxon>Bacillaceae</taxon>
        <taxon>Lysinibacillus</taxon>
    </lineage>
</organism>
<evidence type="ECO:0000313" key="1">
    <source>
        <dbReference type="EMBL" id="WGF39627.1"/>
    </source>
</evidence>
<dbReference type="RefSeq" id="WP_004230683.1">
    <property type="nucleotide sequence ID" value="NZ_CANLUV010000001.1"/>
</dbReference>
<dbReference type="GeneID" id="74905829"/>
<dbReference type="Pfam" id="PF19640">
    <property type="entry name" value="DUF6143"/>
    <property type="match status" value="1"/>
</dbReference>
<evidence type="ECO:0000313" key="2">
    <source>
        <dbReference type="Proteomes" id="UP001244564"/>
    </source>
</evidence>
<keyword evidence="2" id="KW-1185">Reference proteome</keyword>
<accession>A0ABY8KJH1</accession>
<protein>
    <submittedName>
        <fullName evidence="1">DUF6143 family protein</fullName>
    </submittedName>
</protein>
<dbReference type="EMBL" id="CP122283">
    <property type="protein sequence ID" value="WGF39627.1"/>
    <property type="molecule type" value="Genomic_DNA"/>
</dbReference>
<dbReference type="InterPro" id="IPR046141">
    <property type="entry name" value="DUF6143"/>
</dbReference>